<dbReference type="GO" id="GO:0015031">
    <property type="term" value="P:protein transport"/>
    <property type="evidence" value="ECO:0007669"/>
    <property type="project" value="UniProtKB-KW"/>
</dbReference>
<dbReference type="GO" id="GO:0000139">
    <property type="term" value="C:Golgi membrane"/>
    <property type="evidence" value="ECO:0007669"/>
    <property type="project" value="UniProtKB-SubCell"/>
</dbReference>
<evidence type="ECO:0000256" key="11">
    <source>
        <dbReference type="SAM" id="MobiDB-lite"/>
    </source>
</evidence>
<keyword evidence="4 10" id="KW-0813">Transport</keyword>
<dbReference type="Proteomes" id="UP000800096">
    <property type="component" value="Unassembled WGS sequence"/>
</dbReference>
<evidence type="ECO:0000256" key="1">
    <source>
        <dbReference type="ARBA" id="ARBA00004395"/>
    </source>
</evidence>
<name>A0A6A5QMT2_AMPQU</name>
<evidence type="ECO:0000256" key="6">
    <source>
        <dbReference type="ARBA" id="ARBA00023034"/>
    </source>
</evidence>
<dbReference type="Pfam" id="PF20653">
    <property type="entry name" value="COG6_C"/>
    <property type="match status" value="1"/>
</dbReference>
<evidence type="ECO:0000256" key="8">
    <source>
        <dbReference type="ARBA" id="ARBA00031348"/>
    </source>
</evidence>
<dbReference type="InterPro" id="IPR048369">
    <property type="entry name" value="COG6_C"/>
</dbReference>
<evidence type="ECO:0000256" key="2">
    <source>
        <dbReference type="ARBA" id="ARBA00011023"/>
    </source>
</evidence>
<keyword evidence="15" id="KW-1185">Reference proteome</keyword>
<feature type="compositionally biased region" description="Low complexity" evidence="11">
    <location>
        <begin position="17"/>
        <end position="29"/>
    </location>
</feature>
<dbReference type="InterPro" id="IPR048368">
    <property type="entry name" value="COG6_N"/>
</dbReference>
<comment type="function">
    <text evidence="9">Acts as a component of the peripheral membrane COG complex that is involved in intra-Golgi protein trafficking. COG is located at the cis-Golgi, and regulates tethering of retrograde intra-Golgi vesicles and possibly a number of other membrane trafficking events.</text>
</comment>
<evidence type="ECO:0000256" key="5">
    <source>
        <dbReference type="ARBA" id="ARBA00022927"/>
    </source>
</evidence>
<accession>A0A6A5QMT2</accession>
<evidence type="ECO:0000256" key="3">
    <source>
        <dbReference type="ARBA" id="ARBA00020973"/>
    </source>
</evidence>
<dbReference type="PANTHER" id="PTHR21506:SF0">
    <property type="entry name" value="CONSERVED OLIGOMERIC GOLGI COMPLEX SUBUNIT 6"/>
    <property type="match status" value="1"/>
</dbReference>
<evidence type="ECO:0000256" key="4">
    <source>
        <dbReference type="ARBA" id="ARBA00022448"/>
    </source>
</evidence>
<feature type="domain" description="Conserved oligomeric complex COG6 N-terminal" evidence="12">
    <location>
        <begin position="59"/>
        <end position="172"/>
    </location>
</feature>
<comment type="subcellular location">
    <subcellularLocation>
        <location evidence="1 10">Golgi apparatus membrane</location>
        <topology evidence="1 10">Peripheral membrane protein</topology>
    </subcellularLocation>
</comment>
<dbReference type="EMBL" id="ML979135">
    <property type="protein sequence ID" value="KAF1916168.1"/>
    <property type="molecule type" value="Genomic_DNA"/>
</dbReference>
<organism evidence="14 15">
    <name type="scientific">Ampelomyces quisqualis</name>
    <name type="common">Powdery mildew agent</name>
    <dbReference type="NCBI Taxonomy" id="50730"/>
    <lineage>
        <taxon>Eukaryota</taxon>
        <taxon>Fungi</taxon>
        <taxon>Dikarya</taxon>
        <taxon>Ascomycota</taxon>
        <taxon>Pezizomycotina</taxon>
        <taxon>Dothideomycetes</taxon>
        <taxon>Pleosporomycetidae</taxon>
        <taxon>Pleosporales</taxon>
        <taxon>Pleosporineae</taxon>
        <taxon>Phaeosphaeriaceae</taxon>
        <taxon>Ampelomyces</taxon>
    </lineage>
</organism>
<dbReference type="GO" id="GO:0006891">
    <property type="term" value="P:intra-Golgi vesicle-mediated transport"/>
    <property type="evidence" value="ECO:0007669"/>
    <property type="project" value="UniProtKB-UniRule"/>
</dbReference>
<dbReference type="Pfam" id="PF06419">
    <property type="entry name" value="COG6_N"/>
    <property type="match status" value="1"/>
</dbReference>
<evidence type="ECO:0000256" key="10">
    <source>
        <dbReference type="RuleBase" id="RU365075"/>
    </source>
</evidence>
<dbReference type="GO" id="GO:0017119">
    <property type="term" value="C:Golgi transport complex"/>
    <property type="evidence" value="ECO:0007669"/>
    <property type="project" value="UniProtKB-UniRule"/>
</dbReference>
<evidence type="ECO:0000256" key="7">
    <source>
        <dbReference type="ARBA" id="ARBA00023136"/>
    </source>
</evidence>
<keyword evidence="6 10" id="KW-0333">Golgi apparatus</keyword>
<dbReference type="InterPro" id="IPR010490">
    <property type="entry name" value="COG6"/>
</dbReference>
<comment type="similarity">
    <text evidence="2 10">Belongs to the COG6 family.</text>
</comment>
<dbReference type="OrthoDB" id="272987at2759"/>
<evidence type="ECO:0000259" key="12">
    <source>
        <dbReference type="Pfam" id="PF06419"/>
    </source>
</evidence>
<keyword evidence="7 10" id="KW-0472">Membrane</keyword>
<evidence type="ECO:0000313" key="14">
    <source>
        <dbReference type="EMBL" id="KAF1916168.1"/>
    </source>
</evidence>
<feature type="compositionally biased region" description="Polar residues" evidence="11">
    <location>
        <begin position="1"/>
        <end position="16"/>
    </location>
</feature>
<feature type="region of interest" description="Disordered" evidence="11">
    <location>
        <begin position="1"/>
        <end position="30"/>
    </location>
</feature>
<evidence type="ECO:0000259" key="13">
    <source>
        <dbReference type="Pfam" id="PF20653"/>
    </source>
</evidence>
<gene>
    <name evidence="14" type="ORF">BDU57DRAFT_474183</name>
</gene>
<keyword evidence="5 10" id="KW-0653">Protein transport</keyword>
<dbReference type="SMART" id="SM01087">
    <property type="entry name" value="COG6"/>
    <property type="match status" value="1"/>
</dbReference>
<comment type="function">
    <text evidence="10">Acts as component of the peripheral membrane COG complex that is involved in intra-Golgi protein trafficking. COG is located at the cis-Golgi, and regulates tethering of retrograde intra-Golgi vesicles and possibly a number of other membrane trafficking events.</text>
</comment>
<evidence type="ECO:0000256" key="9">
    <source>
        <dbReference type="ARBA" id="ARBA00043873"/>
    </source>
</evidence>
<dbReference type="AlphaFoldDB" id="A0A6A5QMT2"/>
<proteinExistence type="inferred from homology"/>
<sequence>MSTSYFQERGTPASQDASSPTTPSTGTASRGVNALSSRITNVLSASYADLEIRDALATLDARNVRNTAETRRQIRLDVQKEVIQCNGEIVRDFGEVAEQLRRIGTAISSLNNYCADMRSHIASANRETGPVLEEATSLLTQRKQVEKKQQILQAFTSHFLVSDEEATVLTSTAEPVSEEFFQVLTRVKKIHHDCQVLLGTEDQRLGLEVLEQSSKQLNAAFQKLYRWIQREFKTLDLENPQISASVRRSLRVLAERPTLFQSCLDSFAEARESILLESFHSALTGSSSEAEHIATKPIEFHAHDPLRYVGDMLAWVHSTTVSEREALENLFISDGEEIKRSIQEGLESEPWLRDEGVEIFDGRKALNQLVSRDLTSVGRILRQRTEQVVQSHDDAALAYKIANLINFYKSTFVKLLGSDSDVLEVFNAIEASAMRQFRANMRDYVAAVQSDLAVAPADLSPPDFLDDALQMLKVLAKSYDTSAADSEDQEHGFHAVLAEALDPFMSGCVNLQKGLQQPHSAIFAINCLFAAKEVLSAYTFASERVEEIEETISEQVTQLVAYQHQHLLHESGLINLLEALEKITDSEESLKTIPELDAFKPDALIAASQQLDEFLPSALIDAAENLKRLRNRKIIQDITEEAAGSFCEDFELVERKMIAADDLLYDEDKVDEEQEPGLRDLFPRTSGEIRVLLS</sequence>
<protein>
    <recommendedName>
        <fullName evidence="3 10">Conserved oligomeric Golgi complex subunit 6</fullName>
        <shortName evidence="10">COG complex subunit 6</shortName>
    </recommendedName>
    <alternativeName>
        <fullName evidence="8 10">Component of oligomeric Golgi complex 6</fullName>
    </alternativeName>
</protein>
<dbReference type="PANTHER" id="PTHR21506">
    <property type="entry name" value="COMPONENT OF OLIGOMERIC GOLGI COMPLEX 6"/>
    <property type="match status" value="1"/>
</dbReference>
<comment type="subunit">
    <text evidence="10">Component of the conserved oligomeric Golgi complex.</text>
</comment>
<feature type="domain" description="Conserved Oligomeric Golgi complex subunit 6 C-terminal" evidence="13">
    <location>
        <begin position="203"/>
        <end position="693"/>
    </location>
</feature>
<evidence type="ECO:0000313" key="15">
    <source>
        <dbReference type="Proteomes" id="UP000800096"/>
    </source>
</evidence>
<reference evidence="14" key="1">
    <citation type="journal article" date="2020" name="Stud. Mycol.">
        <title>101 Dothideomycetes genomes: a test case for predicting lifestyles and emergence of pathogens.</title>
        <authorList>
            <person name="Haridas S."/>
            <person name="Albert R."/>
            <person name="Binder M."/>
            <person name="Bloem J."/>
            <person name="Labutti K."/>
            <person name="Salamov A."/>
            <person name="Andreopoulos B."/>
            <person name="Baker S."/>
            <person name="Barry K."/>
            <person name="Bills G."/>
            <person name="Bluhm B."/>
            <person name="Cannon C."/>
            <person name="Castanera R."/>
            <person name="Culley D."/>
            <person name="Daum C."/>
            <person name="Ezra D."/>
            <person name="Gonzalez J."/>
            <person name="Henrissat B."/>
            <person name="Kuo A."/>
            <person name="Liang C."/>
            <person name="Lipzen A."/>
            <person name="Lutzoni F."/>
            <person name="Magnuson J."/>
            <person name="Mondo S."/>
            <person name="Nolan M."/>
            <person name="Ohm R."/>
            <person name="Pangilinan J."/>
            <person name="Park H.-J."/>
            <person name="Ramirez L."/>
            <person name="Alfaro M."/>
            <person name="Sun H."/>
            <person name="Tritt A."/>
            <person name="Yoshinaga Y."/>
            <person name="Zwiers L.-H."/>
            <person name="Turgeon B."/>
            <person name="Goodwin S."/>
            <person name="Spatafora J."/>
            <person name="Crous P."/>
            <person name="Grigoriev I."/>
        </authorList>
    </citation>
    <scope>NUCLEOTIDE SEQUENCE</scope>
    <source>
        <strain evidence="14">HMLAC05119</strain>
    </source>
</reference>